<evidence type="ECO:0000313" key="1">
    <source>
        <dbReference type="EMBL" id="WVZ16054.1"/>
    </source>
</evidence>
<reference evidence="1 2" key="1">
    <citation type="journal article" date="2023" name="Life. Sci Alliance">
        <title>Evolutionary insights into 3D genome organization and epigenetic landscape of Vigna mungo.</title>
        <authorList>
            <person name="Junaid A."/>
            <person name="Singh B."/>
            <person name="Bhatia S."/>
        </authorList>
    </citation>
    <scope>NUCLEOTIDE SEQUENCE [LARGE SCALE GENOMIC DNA]</scope>
    <source>
        <strain evidence="1">Urdbean</strain>
    </source>
</reference>
<dbReference type="GO" id="GO:0046983">
    <property type="term" value="F:protein dimerization activity"/>
    <property type="evidence" value="ECO:0007669"/>
    <property type="project" value="InterPro"/>
</dbReference>
<dbReference type="Proteomes" id="UP001374535">
    <property type="component" value="Chromosome 4"/>
</dbReference>
<name>A0AAQ3S532_VIGMU</name>
<organism evidence="1 2">
    <name type="scientific">Vigna mungo</name>
    <name type="common">Black gram</name>
    <name type="synonym">Phaseolus mungo</name>
    <dbReference type="NCBI Taxonomy" id="3915"/>
    <lineage>
        <taxon>Eukaryota</taxon>
        <taxon>Viridiplantae</taxon>
        <taxon>Streptophyta</taxon>
        <taxon>Embryophyta</taxon>
        <taxon>Tracheophyta</taxon>
        <taxon>Spermatophyta</taxon>
        <taxon>Magnoliopsida</taxon>
        <taxon>eudicotyledons</taxon>
        <taxon>Gunneridae</taxon>
        <taxon>Pentapetalae</taxon>
        <taxon>rosids</taxon>
        <taxon>fabids</taxon>
        <taxon>Fabales</taxon>
        <taxon>Fabaceae</taxon>
        <taxon>Papilionoideae</taxon>
        <taxon>50 kb inversion clade</taxon>
        <taxon>NPAAA clade</taxon>
        <taxon>indigoferoid/millettioid clade</taxon>
        <taxon>Phaseoleae</taxon>
        <taxon>Vigna</taxon>
    </lineage>
</organism>
<keyword evidence="2" id="KW-1185">Reference proteome</keyword>
<accession>A0AAQ3S532</accession>
<dbReference type="PANTHER" id="PTHR46446">
    <property type="entry name" value="TRANSCRIPTION FACTOR PRE"/>
    <property type="match status" value="1"/>
</dbReference>
<protein>
    <submittedName>
        <fullName evidence="1">Uncharacterized protein</fullName>
    </submittedName>
</protein>
<sequence length="147" mass="16824">MSSRRSRQQSASTRISDDQIIDLVSKLRQLVPEIRDRRSDKRTLANKPLPVFPNWVASKLLGKLSFTDAVSNLRTTIRRRHPRSHLILWLQGLTIVIGFVQDKGLLEGINRASISFPHAQRQRHSLVKDPSRVGKFLVLGLRKWALS</sequence>
<dbReference type="InterPro" id="IPR044293">
    <property type="entry name" value="PRE"/>
</dbReference>
<proteinExistence type="predicted"/>
<dbReference type="EMBL" id="CP144697">
    <property type="protein sequence ID" value="WVZ16054.1"/>
    <property type="molecule type" value="Genomic_DNA"/>
</dbReference>
<gene>
    <name evidence="1" type="ORF">V8G54_013620</name>
</gene>
<dbReference type="GO" id="GO:0040008">
    <property type="term" value="P:regulation of growth"/>
    <property type="evidence" value="ECO:0007669"/>
    <property type="project" value="InterPro"/>
</dbReference>
<dbReference type="PANTHER" id="PTHR46446:SF28">
    <property type="entry name" value="TRANSCRIPTION FACTOR PRE5"/>
    <property type="match status" value="1"/>
</dbReference>
<dbReference type="GO" id="GO:0006355">
    <property type="term" value="P:regulation of DNA-templated transcription"/>
    <property type="evidence" value="ECO:0007669"/>
    <property type="project" value="InterPro"/>
</dbReference>
<evidence type="ECO:0000313" key="2">
    <source>
        <dbReference type="Proteomes" id="UP001374535"/>
    </source>
</evidence>
<dbReference type="AlphaFoldDB" id="A0AAQ3S532"/>